<accession>A0A1G7HMP2</accession>
<proteinExistence type="inferred from homology"/>
<dbReference type="Pfam" id="PF00817">
    <property type="entry name" value="IMS"/>
    <property type="match status" value="1"/>
</dbReference>
<evidence type="ECO:0000256" key="2">
    <source>
        <dbReference type="ARBA" id="ARBA00022763"/>
    </source>
</evidence>
<keyword evidence="6" id="KW-1185">Reference proteome</keyword>
<dbReference type="STRING" id="69960.SAMN05421720_1234"/>
<evidence type="ECO:0000313" key="5">
    <source>
        <dbReference type="EMBL" id="SDF01576.1"/>
    </source>
</evidence>
<dbReference type="Proteomes" id="UP000199412">
    <property type="component" value="Unassembled WGS sequence"/>
</dbReference>
<dbReference type="PANTHER" id="PTHR35369:SF2">
    <property type="entry name" value="BLR3025 PROTEIN"/>
    <property type="match status" value="1"/>
</dbReference>
<feature type="compositionally biased region" description="Low complexity" evidence="3">
    <location>
        <begin position="382"/>
        <end position="409"/>
    </location>
</feature>
<evidence type="ECO:0000259" key="4">
    <source>
        <dbReference type="Pfam" id="PF00817"/>
    </source>
</evidence>
<evidence type="ECO:0000256" key="1">
    <source>
        <dbReference type="ARBA" id="ARBA00010945"/>
    </source>
</evidence>
<protein>
    <submittedName>
        <fullName evidence="5">Protein ImuB</fullName>
    </submittedName>
</protein>
<gene>
    <name evidence="5" type="ORF">SAMN05421720_1234</name>
</gene>
<comment type="similarity">
    <text evidence="1">Belongs to the DNA polymerase type-Y family.</text>
</comment>
<dbReference type="Gene3D" id="3.30.70.270">
    <property type="match status" value="1"/>
</dbReference>
<name>A0A1G7HMP2_9PROT</name>
<organism evidence="5 6">
    <name type="scientific">Rhodospira trueperi</name>
    <dbReference type="NCBI Taxonomy" id="69960"/>
    <lineage>
        <taxon>Bacteria</taxon>
        <taxon>Pseudomonadati</taxon>
        <taxon>Pseudomonadota</taxon>
        <taxon>Alphaproteobacteria</taxon>
        <taxon>Rhodospirillales</taxon>
        <taxon>Rhodospirillaceae</taxon>
        <taxon>Rhodospira</taxon>
    </lineage>
</organism>
<sequence length="472" mass="50814">MPRALHADQRDRPFATTTTVAGARRLVAVNASAVAAGVRASLPLADARAMVPVLTVAESDPAADARALRRLSRWCERWTPWVAVEDLREDGGAGLWLDVTGCDHLFGGEAALVDTIRTRLDGLGLTARLGLADTPGAAWAAARCLEGEQARLPPGSQRQLLGGLPLAALRLPPATREVLARLGLRTIADLLARPRAPLTRRLGPELWRRLDQLLGEAPEPLSPQRPVVAYRTRLDFADPIGRTEDVSTALDHLLAALCRMMERDGRGLRRVELRVFRVDGSTARAVVGTGRPGRDPAHLARLFHDRLEGLDAGFGIEAMTLAALTHQPLTPGQRTLMPDSETPAGRDSLPRLIDRLAERCGPDAVVRLAPVPSHRPERAQRPVAPDAPDAAEAAGGYPPHQAPRPVRLLRQPRRVAPPAGADGLSVERIGGEWWRGPAGGETVDLLRVEAADGARTWVARDRAGWTARGVFA</sequence>
<dbReference type="CDD" id="cd03468">
    <property type="entry name" value="PolY_like"/>
    <property type="match status" value="1"/>
</dbReference>
<feature type="domain" description="UmuC" evidence="4">
    <location>
        <begin position="12"/>
        <end position="142"/>
    </location>
</feature>
<dbReference type="AlphaFoldDB" id="A0A1G7HMP2"/>
<dbReference type="Gene3D" id="3.40.1170.60">
    <property type="match status" value="1"/>
</dbReference>
<evidence type="ECO:0000256" key="3">
    <source>
        <dbReference type="SAM" id="MobiDB-lite"/>
    </source>
</evidence>
<dbReference type="SUPFAM" id="SSF56672">
    <property type="entry name" value="DNA/RNA polymerases"/>
    <property type="match status" value="1"/>
</dbReference>
<dbReference type="PANTHER" id="PTHR35369">
    <property type="entry name" value="BLR3025 PROTEIN-RELATED"/>
    <property type="match status" value="1"/>
</dbReference>
<reference evidence="5 6" key="1">
    <citation type="submission" date="2016-10" db="EMBL/GenBank/DDBJ databases">
        <authorList>
            <person name="de Groot N.N."/>
        </authorList>
    </citation>
    <scope>NUCLEOTIDE SEQUENCE [LARGE SCALE GENOMIC DNA]</scope>
    <source>
        <strain evidence="5 6">ATCC 700224</strain>
    </source>
</reference>
<dbReference type="InterPro" id="IPR001126">
    <property type="entry name" value="UmuC"/>
</dbReference>
<dbReference type="GO" id="GO:0006281">
    <property type="term" value="P:DNA repair"/>
    <property type="evidence" value="ECO:0007669"/>
    <property type="project" value="InterPro"/>
</dbReference>
<dbReference type="EMBL" id="FNAP01000023">
    <property type="protein sequence ID" value="SDF01576.1"/>
    <property type="molecule type" value="Genomic_DNA"/>
</dbReference>
<feature type="region of interest" description="Disordered" evidence="3">
    <location>
        <begin position="369"/>
        <end position="409"/>
    </location>
</feature>
<dbReference type="InterPro" id="IPR043502">
    <property type="entry name" value="DNA/RNA_pol_sf"/>
</dbReference>
<evidence type="ECO:0000313" key="6">
    <source>
        <dbReference type="Proteomes" id="UP000199412"/>
    </source>
</evidence>
<dbReference type="InterPro" id="IPR050356">
    <property type="entry name" value="SulA_CellDiv_inhibitor"/>
</dbReference>
<keyword evidence="2" id="KW-0227">DNA damage</keyword>
<dbReference type="InterPro" id="IPR043128">
    <property type="entry name" value="Rev_trsase/Diguanyl_cyclase"/>
</dbReference>